<keyword evidence="2" id="KW-1185">Reference proteome</keyword>
<dbReference type="RefSeq" id="WP_284916942.1">
    <property type="nucleotide sequence ID" value="NZ_CP126980.1"/>
</dbReference>
<sequence length="195" mass="21109">MGLDYAYEIHLPASRVRRALEAVVDLAPPGEKAATPIVLPGGARLTVPFTSNFRGDPVDCSDGRNLNLDTSLMFEVGDDEIREFLDEPGGDRAAIGYIYLTVYFAGGHRPGYAELNFTAATTGMSLLFERSPSVRRLFTGLAEEAGAACCLLDKEDSGYEICWLNGEPRAASFRATTLAESEAWWAALAAQWPPA</sequence>
<reference evidence="1 2" key="1">
    <citation type="submission" date="2023-06" db="EMBL/GenBank/DDBJ databases">
        <authorList>
            <person name="Yushchuk O."/>
            <person name="Binda E."/>
            <person name="Ruckert-Reed C."/>
            <person name="Fedorenko V."/>
            <person name="Kalinowski J."/>
            <person name="Marinelli F."/>
        </authorList>
    </citation>
    <scope>NUCLEOTIDE SEQUENCE [LARGE SCALE GENOMIC DNA]</scope>
    <source>
        <strain evidence="1 2">NRRL 3884</strain>
    </source>
</reference>
<organism evidence="1 2">
    <name type="scientific">Actinoplanes oblitus</name>
    <dbReference type="NCBI Taxonomy" id="3040509"/>
    <lineage>
        <taxon>Bacteria</taxon>
        <taxon>Bacillati</taxon>
        <taxon>Actinomycetota</taxon>
        <taxon>Actinomycetes</taxon>
        <taxon>Micromonosporales</taxon>
        <taxon>Micromonosporaceae</taxon>
        <taxon>Actinoplanes</taxon>
    </lineage>
</organism>
<name>A0ABY8WE18_9ACTN</name>
<accession>A0ABY8WE18</accession>
<evidence type="ECO:0000313" key="2">
    <source>
        <dbReference type="Proteomes" id="UP001240150"/>
    </source>
</evidence>
<protein>
    <submittedName>
        <fullName evidence="1">Uncharacterized protein</fullName>
    </submittedName>
</protein>
<dbReference type="EMBL" id="CP126980">
    <property type="protein sequence ID" value="WIM95627.1"/>
    <property type="molecule type" value="Genomic_DNA"/>
</dbReference>
<gene>
    <name evidence="1" type="ORF">ACTOB_007750</name>
</gene>
<dbReference type="Proteomes" id="UP001240150">
    <property type="component" value="Chromosome"/>
</dbReference>
<proteinExistence type="predicted"/>
<evidence type="ECO:0000313" key="1">
    <source>
        <dbReference type="EMBL" id="WIM95627.1"/>
    </source>
</evidence>